<reference evidence="1 2" key="1">
    <citation type="submission" date="2020-10" db="EMBL/GenBank/DDBJ databases">
        <title>Identification of Nocardia species via Next-generation sequencing and recognition of intraspecies genetic diversity.</title>
        <authorList>
            <person name="Li P."/>
            <person name="Li P."/>
            <person name="Lu B."/>
        </authorList>
    </citation>
    <scope>NUCLEOTIDE SEQUENCE [LARGE SCALE GENOMIC DNA]</scope>
    <source>
        <strain evidence="1 2">N-11</strain>
    </source>
</reference>
<keyword evidence="2" id="KW-1185">Reference proteome</keyword>
<dbReference type="InterPro" id="IPR019587">
    <property type="entry name" value="Polyketide_cyclase/dehydratase"/>
</dbReference>
<sequence>MAVDVLTEVVIDRSRELVAAYAADPAHAPAWYSRIHSVTSETEPPLRVGSRAAFVARFLGHRLAYTYEVVDYVPGSRLVMRTAQGPFPMETTYTWADTPEGGTRMTLRNHGEPSGFEKITAPLLEAAIRRANRADLARLKELLETG</sequence>
<accession>A0ABS0C0J8</accession>
<dbReference type="InterPro" id="IPR023393">
    <property type="entry name" value="START-like_dom_sf"/>
</dbReference>
<name>A0ABS0C0J8_9NOCA</name>
<dbReference type="EMBL" id="JADLRE010000001">
    <property type="protein sequence ID" value="MBF6223915.1"/>
    <property type="molecule type" value="Genomic_DNA"/>
</dbReference>
<dbReference type="RefSeq" id="WP_195031277.1">
    <property type="nucleotide sequence ID" value="NZ_JADLRE010000001.1"/>
</dbReference>
<dbReference type="Gene3D" id="3.30.530.20">
    <property type="match status" value="1"/>
</dbReference>
<comment type="caution">
    <text evidence="1">The sequence shown here is derived from an EMBL/GenBank/DDBJ whole genome shotgun (WGS) entry which is preliminary data.</text>
</comment>
<evidence type="ECO:0000313" key="2">
    <source>
        <dbReference type="Proteomes" id="UP000807309"/>
    </source>
</evidence>
<dbReference type="Proteomes" id="UP000807309">
    <property type="component" value="Unassembled WGS sequence"/>
</dbReference>
<organism evidence="1 2">
    <name type="scientific">Nocardia abscessus</name>
    <dbReference type="NCBI Taxonomy" id="120957"/>
    <lineage>
        <taxon>Bacteria</taxon>
        <taxon>Bacillati</taxon>
        <taxon>Actinomycetota</taxon>
        <taxon>Actinomycetes</taxon>
        <taxon>Mycobacteriales</taxon>
        <taxon>Nocardiaceae</taxon>
        <taxon>Nocardia</taxon>
    </lineage>
</organism>
<gene>
    <name evidence="1" type="ORF">IU470_02095</name>
</gene>
<dbReference type="SUPFAM" id="SSF55961">
    <property type="entry name" value="Bet v1-like"/>
    <property type="match status" value="1"/>
</dbReference>
<evidence type="ECO:0000313" key="1">
    <source>
        <dbReference type="EMBL" id="MBF6223915.1"/>
    </source>
</evidence>
<protein>
    <submittedName>
        <fullName evidence="1">SRPBCC family protein</fullName>
    </submittedName>
</protein>
<dbReference type="Pfam" id="PF10604">
    <property type="entry name" value="Polyketide_cyc2"/>
    <property type="match status" value="1"/>
</dbReference>
<proteinExistence type="predicted"/>